<dbReference type="PANTHER" id="PTHR13932">
    <property type="entry name" value="COPROPORPHYRINIGEN III OXIDASE"/>
    <property type="match status" value="1"/>
</dbReference>
<keyword evidence="2" id="KW-0004">4Fe-4S</keyword>
<keyword evidence="2" id="KW-0963">Cytoplasm</keyword>
<dbReference type="SMART" id="SM00729">
    <property type="entry name" value="Elp3"/>
    <property type="match status" value="1"/>
</dbReference>
<keyword evidence="2" id="KW-0949">S-adenosyl-L-methionine</keyword>
<keyword evidence="5" id="KW-1185">Reference proteome</keyword>
<dbReference type="Pfam" id="PF04055">
    <property type="entry name" value="Radical_SAM"/>
    <property type="match status" value="1"/>
</dbReference>
<dbReference type="InterPro" id="IPR010723">
    <property type="entry name" value="HemN_C"/>
</dbReference>
<comment type="function">
    <text evidence="2">Probably acts as a heme chaperone, transferring heme to an unknown acceptor. Binds one molecule of heme per monomer, possibly covalently. Binds 1 [4Fe-4S] cluster. The cluster is coordinated with 3 cysteines and an exchangeable S-adenosyl-L-methionine.</text>
</comment>
<dbReference type="GO" id="GO:0046872">
    <property type="term" value="F:metal ion binding"/>
    <property type="evidence" value="ECO:0007669"/>
    <property type="project" value="UniProtKB-UniRule"/>
</dbReference>
<dbReference type="OrthoDB" id="9808022at2"/>
<keyword evidence="2" id="KW-0349">Heme</keyword>
<dbReference type="CDD" id="cd01335">
    <property type="entry name" value="Radical_SAM"/>
    <property type="match status" value="1"/>
</dbReference>
<dbReference type="GO" id="GO:0006779">
    <property type="term" value="P:porphyrin-containing compound biosynthetic process"/>
    <property type="evidence" value="ECO:0007669"/>
    <property type="project" value="InterPro"/>
</dbReference>
<dbReference type="PANTHER" id="PTHR13932:SF5">
    <property type="entry name" value="RADICAL S-ADENOSYL METHIONINE DOMAIN-CONTAINING PROTEIN 1, MITOCHONDRIAL"/>
    <property type="match status" value="1"/>
</dbReference>
<dbReference type="InterPro" id="IPR058240">
    <property type="entry name" value="rSAM_sf"/>
</dbReference>
<keyword evidence="2" id="KW-0411">Iron-sulfur</keyword>
<dbReference type="NCBIfam" id="TIGR00539">
    <property type="entry name" value="hemN_rel"/>
    <property type="match status" value="1"/>
</dbReference>
<comment type="subcellular location">
    <subcellularLocation>
        <location evidence="2">Cytoplasm</location>
    </subcellularLocation>
</comment>
<evidence type="ECO:0000256" key="1">
    <source>
        <dbReference type="ARBA" id="ARBA00006100"/>
    </source>
</evidence>
<comment type="similarity">
    <text evidence="1">Belongs to the anaerobic coproporphyrinogen-III oxidase family. HemW subfamily.</text>
</comment>
<keyword evidence="2" id="KW-0479">Metal-binding</keyword>
<dbReference type="SFLD" id="SFLDG01065">
    <property type="entry name" value="anaerobic_coproporphyrinogen-I"/>
    <property type="match status" value="1"/>
</dbReference>
<protein>
    <recommendedName>
        <fullName evidence="2">Heme chaperone HemW</fullName>
    </recommendedName>
</protein>
<evidence type="ECO:0000259" key="3">
    <source>
        <dbReference type="PROSITE" id="PS51918"/>
    </source>
</evidence>
<dbReference type="InterPro" id="IPR023404">
    <property type="entry name" value="rSAM_horseshoe"/>
</dbReference>
<sequence>MSGIYLHIPFCKQACHYCDFHFSTRLKHLEPVLGAMHQELRDRSGEVQGEVATIYFGGGTPSLLKADQIGAFISAIRKQYTVKDNAEITLEANPDDLDESRIQAWKQVGINRLSLGIQSFEEEELRWMNRAHNQQQAHSALALMAQHFDNYSIDLIYGIPGSSPEQWEATLNTALGYNPPHISAYALTVEENTALEHMIQTGKSPDVSDTRAEDDFKILMQRLDEARYQHYEISNFARDGYYSKNNSSYWLGKPYLGIGPSAHSYDGRTRRWNVRNNIKYTRALDQGESYFETETLTDRDRYNEAVMTGLRTQWGVSYHRIREEIGPKYENYLKMQAESYIRKGWLFEDEERLFTARAAKFLADGIASDLFMLNLE</sequence>
<dbReference type="AlphaFoldDB" id="A0A1I6FUR3"/>
<gene>
    <name evidence="4" type="ORF">SAMN04490243_0714</name>
</gene>
<dbReference type="RefSeq" id="WP_092980734.1">
    <property type="nucleotide sequence ID" value="NZ_FOYQ01000001.1"/>
</dbReference>
<dbReference type="Proteomes" id="UP000199534">
    <property type="component" value="Unassembled WGS sequence"/>
</dbReference>
<dbReference type="SFLD" id="SFLDF00288">
    <property type="entry name" value="HemN-like__clustered_with_nucl"/>
    <property type="match status" value="1"/>
</dbReference>
<feature type="domain" description="Radical SAM core" evidence="3">
    <location>
        <begin position="1"/>
        <end position="229"/>
    </location>
</feature>
<dbReference type="InterPro" id="IPR007197">
    <property type="entry name" value="rSAM"/>
</dbReference>
<dbReference type="Pfam" id="PF06969">
    <property type="entry name" value="HemN_C"/>
    <property type="match status" value="1"/>
</dbReference>
<proteinExistence type="inferred from homology"/>
<dbReference type="GO" id="GO:0004109">
    <property type="term" value="F:coproporphyrinogen oxidase activity"/>
    <property type="evidence" value="ECO:0007669"/>
    <property type="project" value="InterPro"/>
</dbReference>
<accession>A0A1I6FUR3</accession>
<dbReference type="SFLD" id="SFLDS00029">
    <property type="entry name" value="Radical_SAM"/>
    <property type="match status" value="1"/>
</dbReference>
<dbReference type="InterPro" id="IPR004559">
    <property type="entry name" value="HemW-like"/>
</dbReference>
<dbReference type="GO" id="GO:0051539">
    <property type="term" value="F:4 iron, 4 sulfur cluster binding"/>
    <property type="evidence" value="ECO:0007669"/>
    <property type="project" value="UniProtKB-UniRule"/>
</dbReference>
<dbReference type="EMBL" id="FOYQ01000001">
    <property type="protein sequence ID" value="SFR33679.1"/>
    <property type="molecule type" value="Genomic_DNA"/>
</dbReference>
<keyword evidence="2" id="KW-0143">Chaperone</keyword>
<keyword evidence="2" id="KW-0408">Iron</keyword>
<dbReference type="STRING" id="400055.SAMN04490243_0714"/>
<dbReference type="InterPro" id="IPR034505">
    <property type="entry name" value="Coproporphyrinogen-III_oxidase"/>
</dbReference>
<dbReference type="SFLD" id="SFLDG01082">
    <property type="entry name" value="B12-binding_domain_containing"/>
    <property type="match status" value="1"/>
</dbReference>
<dbReference type="PROSITE" id="PS51918">
    <property type="entry name" value="RADICAL_SAM"/>
    <property type="match status" value="1"/>
</dbReference>
<name>A0A1I6FUR3_9FLAO</name>
<evidence type="ECO:0000313" key="5">
    <source>
        <dbReference type="Proteomes" id="UP000199534"/>
    </source>
</evidence>
<dbReference type="SFLD" id="SFLDF00562">
    <property type="entry name" value="HemN-like__clustered_with_heat"/>
    <property type="match status" value="1"/>
</dbReference>
<dbReference type="GO" id="GO:0005737">
    <property type="term" value="C:cytoplasm"/>
    <property type="evidence" value="ECO:0007669"/>
    <property type="project" value="UniProtKB-SubCell"/>
</dbReference>
<evidence type="ECO:0000313" key="4">
    <source>
        <dbReference type="EMBL" id="SFR33679.1"/>
    </source>
</evidence>
<dbReference type="SUPFAM" id="SSF102114">
    <property type="entry name" value="Radical SAM enzymes"/>
    <property type="match status" value="1"/>
</dbReference>
<dbReference type="InterPro" id="IPR006638">
    <property type="entry name" value="Elp3/MiaA/NifB-like_rSAM"/>
</dbReference>
<evidence type="ECO:0000256" key="2">
    <source>
        <dbReference type="RuleBase" id="RU364116"/>
    </source>
</evidence>
<dbReference type="Gene3D" id="3.80.30.20">
    <property type="entry name" value="tm_1862 like domain"/>
    <property type="match status" value="1"/>
</dbReference>
<reference evidence="4 5" key="1">
    <citation type="submission" date="2016-10" db="EMBL/GenBank/DDBJ databases">
        <authorList>
            <person name="de Groot N.N."/>
        </authorList>
    </citation>
    <scope>NUCLEOTIDE SEQUENCE [LARGE SCALE GENOMIC DNA]</scope>
    <source>
        <strain evidence="4 5">DSM 21019</strain>
    </source>
</reference>
<organism evidence="4 5">
    <name type="scientific">Robiginitalea myxolifaciens</name>
    <dbReference type="NCBI Taxonomy" id="400055"/>
    <lineage>
        <taxon>Bacteria</taxon>
        <taxon>Pseudomonadati</taxon>
        <taxon>Bacteroidota</taxon>
        <taxon>Flavobacteriia</taxon>
        <taxon>Flavobacteriales</taxon>
        <taxon>Flavobacteriaceae</taxon>
        <taxon>Robiginitalea</taxon>
    </lineage>
</organism>